<comment type="caution">
    <text evidence="2">The sequence shown here is derived from an EMBL/GenBank/DDBJ whole genome shotgun (WGS) entry which is preliminary data.</text>
</comment>
<dbReference type="Pfam" id="PF11716">
    <property type="entry name" value="MDMPI_N"/>
    <property type="match status" value="1"/>
</dbReference>
<dbReference type="GO" id="GO:0046872">
    <property type="term" value="F:metal ion binding"/>
    <property type="evidence" value="ECO:0007669"/>
    <property type="project" value="InterPro"/>
</dbReference>
<dbReference type="Proteomes" id="UP000655208">
    <property type="component" value="Unassembled WGS sequence"/>
</dbReference>
<evidence type="ECO:0000313" key="3">
    <source>
        <dbReference type="Proteomes" id="UP000655208"/>
    </source>
</evidence>
<protein>
    <recommendedName>
        <fullName evidence="1">Mycothiol-dependent maleylpyruvate isomerase metal-binding domain-containing protein</fullName>
    </recommendedName>
</protein>
<dbReference type="EMBL" id="BMNA01000001">
    <property type="protein sequence ID" value="GGL85702.1"/>
    <property type="molecule type" value="Genomic_DNA"/>
</dbReference>
<sequence>MNAPAVPTDDAALAVLLAQGRRRLADVLESLAPDRWDAPSLCDGWRVRDVVAHLTMPFRYRGPRVLAEMVLAGGFHRMADRVARRDGSRLSPAQLVAAVRDNADHPWRPPGGGAPGALTHDTVHALDVTDLLGLRLEIEAPAWVVVLDQLAGQRSLRHFGLDLSGVRVEARDVGWSTGAGELLAGNAADLVPALAGRSIAADRVHGPGVQRLPRLRRD</sequence>
<proteinExistence type="predicted"/>
<reference evidence="2" key="2">
    <citation type="submission" date="2020-09" db="EMBL/GenBank/DDBJ databases">
        <authorList>
            <person name="Sun Q."/>
            <person name="Zhou Y."/>
        </authorList>
    </citation>
    <scope>NUCLEOTIDE SEQUENCE</scope>
    <source>
        <strain evidence="2">CGMCC 4.7308</strain>
    </source>
</reference>
<feature type="domain" description="Mycothiol-dependent maleylpyruvate isomerase metal-binding" evidence="1">
    <location>
        <begin position="17"/>
        <end position="104"/>
    </location>
</feature>
<organism evidence="2 3">
    <name type="scientific">Nakamurella endophytica</name>
    <dbReference type="NCBI Taxonomy" id="1748367"/>
    <lineage>
        <taxon>Bacteria</taxon>
        <taxon>Bacillati</taxon>
        <taxon>Actinomycetota</taxon>
        <taxon>Actinomycetes</taxon>
        <taxon>Nakamurellales</taxon>
        <taxon>Nakamurellaceae</taxon>
        <taxon>Nakamurella</taxon>
    </lineage>
</organism>
<reference evidence="2" key="1">
    <citation type="journal article" date="2014" name="Int. J. Syst. Evol. Microbiol.">
        <title>Complete genome sequence of Corynebacterium casei LMG S-19264T (=DSM 44701T), isolated from a smear-ripened cheese.</title>
        <authorList>
            <consortium name="US DOE Joint Genome Institute (JGI-PGF)"/>
            <person name="Walter F."/>
            <person name="Albersmeier A."/>
            <person name="Kalinowski J."/>
            <person name="Ruckert C."/>
        </authorList>
    </citation>
    <scope>NUCLEOTIDE SEQUENCE</scope>
    <source>
        <strain evidence="2">CGMCC 4.7308</strain>
    </source>
</reference>
<evidence type="ECO:0000313" key="2">
    <source>
        <dbReference type="EMBL" id="GGL85702.1"/>
    </source>
</evidence>
<dbReference type="RefSeq" id="WP_188939629.1">
    <property type="nucleotide sequence ID" value="NZ_BMNA01000001.1"/>
</dbReference>
<dbReference type="Gene3D" id="1.20.120.450">
    <property type="entry name" value="dinb family like domain"/>
    <property type="match status" value="1"/>
</dbReference>
<name>A0A917SKX5_9ACTN</name>
<dbReference type="AlphaFoldDB" id="A0A917SKX5"/>
<dbReference type="InterPro" id="IPR024344">
    <property type="entry name" value="MDMPI_metal-binding"/>
</dbReference>
<gene>
    <name evidence="2" type="ORF">GCM10011594_01720</name>
</gene>
<dbReference type="SUPFAM" id="SSF109854">
    <property type="entry name" value="DinB/YfiT-like putative metalloenzymes"/>
    <property type="match status" value="1"/>
</dbReference>
<evidence type="ECO:0000259" key="1">
    <source>
        <dbReference type="Pfam" id="PF11716"/>
    </source>
</evidence>
<keyword evidence="3" id="KW-1185">Reference proteome</keyword>
<dbReference type="NCBIfam" id="TIGR03083">
    <property type="entry name" value="maleylpyruvate isomerase family mycothiol-dependent enzyme"/>
    <property type="match status" value="1"/>
</dbReference>
<dbReference type="InterPro" id="IPR017517">
    <property type="entry name" value="Maleyloyr_isom"/>
</dbReference>
<dbReference type="InterPro" id="IPR034660">
    <property type="entry name" value="DinB/YfiT-like"/>
</dbReference>
<accession>A0A917SKX5</accession>